<organism evidence="1 2">
    <name type="scientific">Aquirufa esocilacus</name>
    <dbReference type="NCBI Taxonomy" id="3096513"/>
    <lineage>
        <taxon>Bacteria</taxon>
        <taxon>Pseudomonadati</taxon>
        <taxon>Bacteroidota</taxon>
        <taxon>Cytophagia</taxon>
        <taxon>Cytophagales</taxon>
        <taxon>Flectobacillaceae</taxon>
        <taxon>Aquirufa</taxon>
    </lineage>
</organism>
<dbReference type="Proteomes" id="UP001598019">
    <property type="component" value="Unassembled WGS sequence"/>
</dbReference>
<dbReference type="Gene3D" id="2.60.120.200">
    <property type="match status" value="1"/>
</dbReference>
<evidence type="ECO:0000313" key="2">
    <source>
        <dbReference type="Proteomes" id="UP001598019"/>
    </source>
</evidence>
<dbReference type="EMBL" id="JBBKXX010000002">
    <property type="protein sequence ID" value="MFD3408329.1"/>
    <property type="molecule type" value="Genomic_DNA"/>
</dbReference>
<dbReference type="SUPFAM" id="SSF49899">
    <property type="entry name" value="Concanavalin A-like lectins/glucanases"/>
    <property type="match status" value="1"/>
</dbReference>
<accession>A0ABW6DHZ5</accession>
<sequence length="1683" mass="172184">MKKVLFSLIFLFVSYVGFSQKGLSYQAVILDPNKIELPGQDIAGQPFVNGEVWLKFSIYNGSSLQFEEVQKTKTDDYGLVNLLIGSVSSASFNSLVWDAAQKSMRVYVSFNQGSSYSQVSDQKLNYNPYTFYADTAGKLNGTLAISGGGTGATTATDARANLGLDQVNNTSDAAKPVSTATKAALDLKANASDVTVGLALKANTADMTAALAAKADTGTIKTFVVTQVAAANIADADANTKGKIQLAGDLGGTAAAPTVPGLRLKANESDVSAALALKLNTSEKGMANGIATLNSSGIIPSNQLPPVTISSTSVVASDAAMVALSNTTVGSIAVRTDANKNYVLSALPASTLANWIELLTPGAPVQTVNGYIGSVNLVKSDIGLANVDNTSDVNKQVSSATQTALNLKADTATVRTALALKQNITDANAALNLKLDANKVGVANGTASLNASGKIPTDQIPAISFSSVKVLGSQAQMLALSSALVGSVVIRTDVNKNYVLAQADPSVITNWIELLTPAPPVQTVNGYTGSVSLTKSDLGLGNVNNTSDADKPISTSAQAAIDVKPSREFVATAVLTGNATNTADINMLKSSVNSNTQSITATKLALAQKALLFKPLKNAEYVMPTSGILTDANSGNIIYSQWSQKPVFPESLSDGFYCTIVNYSGGTITSNTLSTARFYTNTSGYAGSTTFTIPPGGSANVYAVKINGAQRYYVSAGDQASSASVADASITNAKLAGSITASKLIGTDITAIGTVTTGTWSATTIDIAHGGTGSTSQNFVDLSTNQTAIGGTKTFSNNIVSNGVTIGKGNGGNTSSIIIGPWTNAGENSIGIGSGTMTGNSGTYNVAIGENALRNSGAVSYSTAVGVNAGSSSNQGTNNTFLGYNAIATTNVSISNSTAIGSGAVVTASNTIQVGADGTNGSTPIQNVKTSGTLTAGTVTYPNAHGINGNVLSTTGSGTLSWTSLSALGAVPSTSATGSDVSLSTSKVVPQNVGSVSFDGSSQYLTLANNEAFNYGTGNFTIECWINPASLKLADVYLQAPSWNLFFGLANTLGAMRFNINNGTNYDPYGVVTTANSLISPNTWNHIVLMRNGNDISLFINGICRGTKSGISAYLIGGSEINSGPIIAGGNKYDGKVANLRVVKGSNVYSFGTTVGTTYFNPPATIGNITGTQLLLAPTSATISDLSSNGFAVTKVNTPAYNAAPTSNILTLEALATSSLTFTKDGNLTVPSLSTAGIVTNSASGVLSTTSTIGIANGGTGLSTPGTSGQVLSTSANGTLTWTTVTSVADANTMSGTVAIAKGGTGATTKTTAFDALSPMTTAGDLLYGGASGTGTRLAKGNNGTVLTMENNVPAWLTSIRATAGSSYNAAVGFSFVGGDWARNTGMFSDNPDSGGSATLKFRIATSNSTADPYLEISPSKVSVYPITASTSKTTGALTVAGGLGVNGNIYASNLNTSGTITSGTVTYPNSLGTTDQVLSVTSSGTVAWKTAASGGNTHSVGESYGGGIVFYTWDNGNHGLIAAKNELGNKGPFDFTSTTGVKFIPGTGYVATAFRSGLGAGMLNTTNIIARTSYYEQAFMYAPDPQYHNIYAAMLAQQYANASNASTPVYGDWYLPSIYELGILYSSLSLISGSGFNASHDYWSSTEVNQGYAYYFKSSDAGSTTSWNDNSALKFVIPIRQF</sequence>
<reference evidence="1 2" key="1">
    <citation type="submission" date="2024-03" db="EMBL/GenBank/DDBJ databases">
        <title>Aquirufa genome sequencing.</title>
        <authorList>
            <person name="Pitt A."/>
            <person name="Hahn M.W."/>
        </authorList>
    </citation>
    <scope>NUCLEOTIDE SEQUENCE [LARGE SCALE GENOMIC DNA]</scope>
    <source>
        <strain evidence="1 2">HETE-83D</strain>
    </source>
</reference>
<protein>
    <submittedName>
        <fullName evidence="1">LamG-like jellyroll fold domain-containing protein</fullName>
    </submittedName>
</protein>
<evidence type="ECO:0000313" key="1">
    <source>
        <dbReference type="EMBL" id="MFD3408329.1"/>
    </source>
</evidence>
<dbReference type="InterPro" id="IPR013320">
    <property type="entry name" value="ConA-like_dom_sf"/>
</dbReference>
<dbReference type="Pfam" id="PF13385">
    <property type="entry name" value="Laminin_G_3"/>
    <property type="match status" value="1"/>
</dbReference>
<name>A0ABW6DHZ5_9BACT</name>
<comment type="caution">
    <text evidence="1">The sequence shown here is derived from an EMBL/GenBank/DDBJ whole genome shotgun (WGS) entry which is preliminary data.</text>
</comment>
<keyword evidence="2" id="KW-1185">Reference proteome</keyword>
<gene>
    <name evidence="1" type="ORF">SKC37_06660</name>
</gene>
<proteinExistence type="predicted"/>
<dbReference type="RefSeq" id="WP_377980725.1">
    <property type="nucleotide sequence ID" value="NZ_JBBKXX010000002.1"/>
</dbReference>